<sequence length="144" mass="17350">MAYSMNKKKIEYRKQKLKVKAMVRVAIEKHELEVTEEIRNSDNKGKMLWKNIEKLKGNENKNKEIEIYDKDKQKIEEKKEEGLISIYWKGIQNKEINKIINSWDEQLKIEKLSSFELEESEAIRKKSMMEHMDMIGEQKELSYH</sequence>
<evidence type="ECO:0000313" key="2">
    <source>
        <dbReference type="Proteomes" id="UP001497623"/>
    </source>
</evidence>
<name>A0AAV2SC12_MEGNR</name>
<dbReference type="Proteomes" id="UP001497623">
    <property type="component" value="Unassembled WGS sequence"/>
</dbReference>
<organism evidence="1 2">
    <name type="scientific">Meganyctiphanes norvegica</name>
    <name type="common">Northern krill</name>
    <name type="synonym">Thysanopoda norvegica</name>
    <dbReference type="NCBI Taxonomy" id="48144"/>
    <lineage>
        <taxon>Eukaryota</taxon>
        <taxon>Metazoa</taxon>
        <taxon>Ecdysozoa</taxon>
        <taxon>Arthropoda</taxon>
        <taxon>Crustacea</taxon>
        <taxon>Multicrustacea</taxon>
        <taxon>Malacostraca</taxon>
        <taxon>Eumalacostraca</taxon>
        <taxon>Eucarida</taxon>
        <taxon>Euphausiacea</taxon>
        <taxon>Euphausiidae</taxon>
        <taxon>Meganyctiphanes</taxon>
    </lineage>
</organism>
<protein>
    <submittedName>
        <fullName evidence="1">Uncharacterized protein</fullName>
    </submittedName>
</protein>
<keyword evidence="2" id="KW-1185">Reference proteome</keyword>
<comment type="caution">
    <text evidence="1">The sequence shown here is derived from an EMBL/GenBank/DDBJ whole genome shotgun (WGS) entry which is preliminary data.</text>
</comment>
<accession>A0AAV2SC12</accession>
<gene>
    <name evidence="1" type="ORF">MNOR_LOCUS33775</name>
</gene>
<dbReference type="EMBL" id="CAXKWB010049736">
    <property type="protein sequence ID" value="CAL4169055.1"/>
    <property type="molecule type" value="Genomic_DNA"/>
</dbReference>
<evidence type="ECO:0000313" key="1">
    <source>
        <dbReference type="EMBL" id="CAL4169055.1"/>
    </source>
</evidence>
<dbReference type="AlphaFoldDB" id="A0AAV2SC12"/>
<reference evidence="1 2" key="1">
    <citation type="submission" date="2024-05" db="EMBL/GenBank/DDBJ databases">
        <authorList>
            <person name="Wallberg A."/>
        </authorList>
    </citation>
    <scope>NUCLEOTIDE SEQUENCE [LARGE SCALE GENOMIC DNA]</scope>
</reference>
<proteinExistence type="predicted"/>